<dbReference type="EMBL" id="JACJHT010000012">
    <property type="protein sequence ID" value="MBA9042430.1"/>
    <property type="molecule type" value="Genomic_DNA"/>
</dbReference>
<dbReference type="InterPro" id="IPR036388">
    <property type="entry name" value="WH-like_DNA-bd_sf"/>
</dbReference>
<evidence type="ECO:0000259" key="2">
    <source>
        <dbReference type="PROSITE" id="PS50995"/>
    </source>
</evidence>
<dbReference type="InterPro" id="IPR000835">
    <property type="entry name" value="HTH_MarR-typ"/>
</dbReference>
<dbReference type="InterPro" id="IPR036390">
    <property type="entry name" value="WH_DNA-bd_sf"/>
</dbReference>
<dbReference type="GO" id="GO:0003700">
    <property type="term" value="F:DNA-binding transcription factor activity"/>
    <property type="evidence" value="ECO:0007669"/>
    <property type="project" value="InterPro"/>
</dbReference>
<dbReference type="Pfam" id="PF01047">
    <property type="entry name" value="MarR"/>
    <property type="match status" value="1"/>
</dbReference>
<dbReference type="RefSeq" id="WP_182528062.1">
    <property type="nucleotide sequence ID" value="NZ_JACJHT010000012.1"/>
</dbReference>
<gene>
    <name evidence="3" type="ORF">HNP21_005565</name>
</gene>
<keyword evidence="1 3" id="KW-0238">DNA-binding</keyword>
<dbReference type="Proteomes" id="UP000543174">
    <property type="component" value="Unassembled WGS sequence"/>
</dbReference>
<evidence type="ECO:0000256" key="1">
    <source>
        <dbReference type="ARBA" id="ARBA00023125"/>
    </source>
</evidence>
<dbReference type="Gene3D" id="1.10.10.10">
    <property type="entry name" value="Winged helix-like DNA-binding domain superfamily/Winged helix DNA-binding domain"/>
    <property type="match status" value="1"/>
</dbReference>
<feature type="domain" description="HTH marR-type" evidence="2">
    <location>
        <begin position="1"/>
        <end position="135"/>
    </location>
</feature>
<name>A0A7W3NGA0_PRIAR</name>
<evidence type="ECO:0000313" key="4">
    <source>
        <dbReference type="Proteomes" id="UP000543174"/>
    </source>
</evidence>
<dbReference type="PRINTS" id="PR00598">
    <property type="entry name" value="HTHMARR"/>
</dbReference>
<evidence type="ECO:0000313" key="3">
    <source>
        <dbReference type="EMBL" id="MBA9042430.1"/>
    </source>
</evidence>
<dbReference type="PROSITE" id="PS50995">
    <property type="entry name" value="HTH_MARR_2"/>
    <property type="match status" value="1"/>
</dbReference>
<organism evidence="3 4">
    <name type="scientific">Priestia aryabhattai</name>
    <name type="common">Bacillus aryabhattai</name>
    <dbReference type="NCBI Taxonomy" id="412384"/>
    <lineage>
        <taxon>Bacteria</taxon>
        <taxon>Bacillati</taxon>
        <taxon>Bacillota</taxon>
        <taxon>Bacilli</taxon>
        <taxon>Bacillales</taxon>
        <taxon>Bacillaceae</taxon>
        <taxon>Priestia</taxon>
    </lineage>
</organism>
<reference evidence="3" key="1">
    <citation type="submission" date="2020-08" db="EMBL/GenBank/DDBJ databases">
        <title>Functional genomics of gut bacteria from endangered species of beetles.</title>
        <authorList>
            <person name="Carlos-Shanley C."/>
        </authorList>
    </citation>
    <scope>NUCLEOTIDE SEQUENCE [LARGE SCALE GENOMIC DNA]</scope>
    <source>
        <strain evidence="3">S00060</strain>
    </source>
</reference>
<protein>
    <submittedName>
        <fullName evidence="3">DNA-binding MarR family transcriptional regulator</fullName>
    </submittedName>
</protein>
<dbReference type="AlphaFoldDB" id="A0A7W3NGA0"/>
<dbReference type="SMART" id="SM00347">
    <property type="entry name" value="HTH_MARR"/>
    <property type="match status" value="1"/>
</dbReference>
<accession>A0A7W3NGA0</accession>
<dbReference type="GO" id="GO:0003677">
    <property type="term" value="F:DNA binding"/>
    <property type="evidence" value="ECO:0007669"/>
    <property type="project" value="UniProtKB-KW"/>
</dbReference>
<keyword evidence="4" id="KW-1185">Reference proteome</keyword>
<sequence>MKHNLLQMIEYEVALLARLTTSCSPRFGSLDRSEYLLLNEFQEKNSLAINTLAGNLKLTLSTTSRQVATLERKKFVQRLPDPKNGRISLIKITSKGQELLQKVQNVRREAYAEILHDWSKEELEVLERQLTRMNKEFRKLRK</sequence>
<dbReference type="PANTHER" id="PTHR33164:SF57">
    <property type="entry name" value="MARR-FAMILY TRANSCRIPTIONAL REGULATOR"/>
    <property type="match status" value="1"/>
</dbReference>
<dbReference type="SUPFAM" id="SSF46785">
    <property type="entry name" value="Winged helix' DNA-binding domain"/>
    <property type="match status" value="1"/>
</dbReference>
<dbReference type="PANTHER" id="PTHR33164">
    <property type="entry name" value="TRANSCRIPTIONAL REGULATOR, MARR FAMILY"/>
    <property type="match status" value="1"/>
</dbReference>
<comment type="caution">
    <text evidence="3">The sequence shown here is derived from an EMBL/GenBank/DDBJ whole genome shotgun (WGS) entry which is preliminary data.</text>
</comment>
<proteinExistence type="predicted"/>
<dbReference type="InterPro" id="IPR039422">
    <property type="entry name" value="MarR/SlyA-like"/>
</dbReference>
<dbReference type="GO" id="GO:0006950">
    <property type="term" value="P:response to stress"/>
    <property type="evidence" value="ECO:0007669"/>
    <property type="project" value="TreeGrafter"/>
</dbReference>